<dbReference type="OrthoDB" id="9805460at2"/>
<dbReference type="InterPro" id="IPR016036">
    <property type="entry name" value="Malonyl_transacylase_ACP-bd"/>
</dbReference>
<dbReference type="SUPFAM" id="SSF55048">
    <property type="entry name" value="Probable ACP-binding domain of malonyl-CoA ACP transacylase"/>
    <property type="match status" value="1"/>
</dbReference>
<dbReference type="InterPro" id="IPR024925">
    <property type="entry name" value="Malonyl_CoA-ACP_transAc"/>
</dbReference>
<evidence type="ECO:0000256" key="1">
    <source>
        <dbReference type="ARBA" id="ARBA00013258"/>
    </source>
</evidence>
<dbReference type="NCBIfam" id="TIGR00128">
    <property type="entry name" value="fabD"/>
    <property type="match status" value="1"/>
</dbReference>
<evidence type="ECO:0000256" key="3">
    <source>
        <dbReference type="ARBA" id="ARBA00022679"/>
    </source>
</evidence>
<sequence>MNAFIFPGQGAQFTGMGLDLYENSSLAQELFERANEILGFSITDTMFEGSADDLKQTKVTQPAIFLHSVILAKTLGDSFKPDMVAGHSLGEFSALVANGSLNFEDGLRLVSQRAMAMQKACELKPSTMAAVLGLDDDIVEKVCAMTDGIVVAANYNCPGQLVISGEVDAINKACETLKEEGARRALVLPVGGAFHSPLMEPAREELASAIENTAFNKPICPIYQNVSTTAVMDENTIKANLISQLTAPVKWTQSVQQMIADGATLFTEVGPGNVLQGLVKKINRDAQTASATFETNA</sequence>
<feature type="domain" description="Malonyl-CoA:ACP transacylase (MAT)" evidence="8">
    <location>
        <begin position="5"/>
        <end position="297"/>
    </location>
</feature>
<evidence type="ECO:0000313" key="10">
    <source>
        <dbReference type="Proteomes" id="UP000236641"/>
    </source>
</evidence>
<dbReference type="GO" id="GO:0004314">
    <property type="term" value="F:[acyl-carrier-protein] S-malonyltransferase activity"/>
    <property type="evidence" value="ECO:0007669"/>
    <property type="project" value="UniProtKB-EC"/>
</dbReference>
<keyword evidence="3 6" id="KW-0808">Transferase</keyword>
<dbReference type="GO" id="GO:0005829">
    <property type="term" value="C:cytosol"/>
    <property type="evidence" value="ECO:0007669"/>
    <property type="project" value="TreeGrafter"/>
</dbReference>
<name>A0A2K1E0Y8_9FLAO</name>
<dbReference type="InterPro" id="IPR016035">
    <property type="entry name" value="Acyl_Trfase/lysoPLipase"/>
</dbReference>
<organism evidence="9 10">
    <name type="scientific">Hanstruepera neustonica</name>
    <dbReference type="NCBI Taxonomy" id="1445657"/>
    <lineage>
        <taxon>Bacteria</taxon>
        <taxon>Pseudomonadati</taxon>
        <taxon>Bacteroidota</taxon>
        <taxon>Flavobacteriia</taxon>
        <taxon>Flavobacteriales</taxon>
        <taxon>Flavobacteriaceae</taxon>
        <taxon>Hanstruepera</taxon>
    </lineage>
</organism>
<dbReference type="RefSeq" id="WP_103051643.1">
    <property type="nucleotide sequence ID" value="NZ_POWF01000002.1"/>
</dbReference>
<feature type="active site" evidence="7">
    <location>
        <position position="195"/>
    </location>
</feature>
<comment type="caution">
    <text evidence="9">The sequence shown here is derived from an EMBL/GenBank/DDBJ whole genome shotgun (WGS) entry which is preliminary data.</text>
</comment>
<dbReference type="InterPro" id="IPR001227">
    <property type="entry name" value="Ac_transferase_dom_sf"/>
</dbReference>
<dbReference type="FunFam" id="3.30.70.250:FF:000001">
    <property type="entry name" value="Malonyl CoA-acyl carrier protein transacylase"/>
    <property type="match status" value="1"/>
</dbReference>
<feature type="active site" evidence="7">
    <location>
        <position position="88"/>
    </location>
</feature>
<proteinExistence type="inferred from homology"/>
<evidence type="ECO:0000256" key="6">
    <source>
        <dbReference type="PIRNR" id="PIRNR000446"/>
    </source>
</evidence>
<keyword evidence="4 6" id="KW-0012">Acyltransferase</keyword>
<dbReference type="EC" id="2.3.1.39" evidence="1 6"/>
<evidence type="ECO:0000256" key="2">
    <source>
        <dbReference type="ARBA" id="ARBA00018953"/>
    </source>
</evidence>
<dbReference type="SMART" id="SM00827">
    <property type="entry name" value="PKS_AT"/>
    <property type="match status" value="1"/>
</dbReference>
<dbReference type="PIRSF" id="PIRSF000446">
    <property type="entry name" value="Mct"/>
    <property type="match status" value="1"/>
</dbReference>
<accession>A0A2K1E0Y8</accession>
<dbReference type="Gene3D" id="3.40.366.10">
    <property type="entry name" value="Malonyl-Coenzyme A Acyl Carrier Protein, domain 2"/>
    <property type="match status" value="1"/>
</dbReference>
<dbReference type="PANTHER" id="PTHR42681:SF1">
    <property type="entry name" value="MALONYL-COA-ACYL CARRIER PROTEIN TRANSACYLASE, MITOCHONDRIAL"/>
    <property type="match status" value="1"/>
</dbReference>
<protein>
    <recommendedName>
        <fullName evidence="2 6">Malonyl CoA-acyl carrier protein transacylase</fullName>
        <ecNumber evidence="1 6">2.3.1.39</ecNumber>
    </recommendedName>
</protein>
<gene>
    <name evidence="9" type="primary">fabD</name>
    <name evidence="9" type="ORF">C1T31_06375</name>
</gene>
<comment type="similarity">
    <text evidence="6">Belongs to the fabD family.</text>
</comment>
<reference evidence="9 10" key="1">
    <citation type="submission" date="2018-01" db="EMBL/GenBank/DDBJ databases">
        <title>The draft genome of Hanstruepera neustonica JCM19743.</title>
        <authorList>
            <person name="He R.-H."/>
            <person name="Du Z.-J."/>
        </authorList>
    </citation>
    <scope>NUCLEOTIDE SEQUENCE [LARGE SCALE GENOMIC DNA]</scope>
    <source>
        <strain evidence="9 10">JCM19743</strain>
    </source>
</reference>
<dbReference type="AlphaFoldDB" id="A0A2K1E0Y8"/>
<dbReference type="InterPro" id="IPR050858">
    <property type="entry name" value="Mal-CoA-ACP_Trans/PKS_FabD"/>
</dbReference>
<dbReference type="EMBL" id="POWF01000002">
    <property type="protein sequence ID" value="PNQ73947.1"/>
    <property type="molecule type" value="Genomic_DNA"/>
</dbReference>
<evidence type="ECO:0000256" key="7">
    <source>
        <dbReference type="PIRSR" id="PIRSR000446-1"/>
    </source>
</evidence>
<dbReference type="SUPFAM" id="SSF52151">
    <property type="entry name" value="FabD/lysophospholipase-like"/>
    <property type="match status" value="1"/>
</dbReference>
<evidence type="ECO:0000256" key="5">
    <source>
        <dbReference type="ARBA" id="ARBA00048462"/>
    </source>
</evidence>
<comment type="catalytic activity">
    <reaction evidence="5 6">
        <text>holo-[ACP] + malonyl-CoA = malonyl-[ACP] + CoA</text>
        <dbReference type="Rhea" id="RHEA:41792"/>
        <dbReference type="Rhea" id="RHEA-COMP:9623"/>
        <dbReference type="Rhea" id="RHEA-COMP:9685"/>
        <dbReference type="ChEBI" id="CHEBI:57287"/>
        <dbReference type="ChEBI" id="CHEBI:57384"/>
        <dbReference type="ChEBI" id="CHEBI:64479"/>
        <dbReference type="ChEBI" id="CHEBI:78449"/>
        <dbReference type="EC" id="2.3.1.39"/>
    </reaction>
</comment>
<dbReference type="GO" id="GO:0006633">
    <property type="term" value="P:fatty acid biosynthetic process"/>
    <property type="evidence" value="ECO:0007669"/>
    <property type="project" value="TreeGrafter"/>
</dbReference>
<dbReference type="PANTHER" id="PTHR42681">
    <property type="entry name" value="MALONYL-COA-ACYL CARRIER PROTEIN TRANSACYLASE, MITOCHONDRIAL"/>
    <property type="match status" value="1"/>
</dbReference>
<dbReference type="Pfam" id="PF00698">
    <property type="entry name" value="Acyl_transf_1"/>
    <property type="match status" value="1"/>
</dbReference>
<dbReference type="Gene3D" id="3.30.70.250">
    <property type="entry name" value="Malonyl-CoA ACP transacylase, ACP-binding"/>
    <property type="match status" value="1"/>
</dbReference>
<evidence type="ECO:0000256" key="4">
    <source>
        <dbReference type="ARBA" id="ARBA00023315"/>
    </source>
</evidence>
<dbReference type="Proteomes" id="UP000236641">
    <property type="component" value="Unassembled WGS sequence"/>
</dbReference>
<evidence type="ECO:0000313" key="9">
    <source>
        <dbReference type="EMBL" id="PNQ73947.1"/>
    </source>
</evidence>
<dbReference type="InterPro" id="IPR014043">
    <property type="entry name" value="Acyl_transferase_dom"/>
</dbReference>
<evidence type="ECO:0000259" key="8">
    <source>
        <dbReference type="SMART" id="SM00827"/>
    </source>
</evidence>
<dbReference type="InterPro" id="IPR004410">
    <property type="entry name" value="Malonyl_CoA-ACP_transAc_FabD"/>
</dbReference>
<keyword evidence="10" id="KW-1185">Reference proteome</keyword>